<keyword evidence="2" id="KW-0808">Transferase</keyword>
<dbReference type="PANTHER" id="PTHR45947">
    <property type="entry name" value="SULFOQUINOVOSYL TRANSFERASE SQD2"/>
    <property type="match status" value="1"/>
</dbReference>
<dbReference type="AlphaFoldDB" id="A0A2T0B0E6"/>
<reference evidence="2 3" key="1">
    <citation type="submission" date="2018-03" db="EMBL/GenBank/DDBJ databases">
        <title>Genome sequence of Clostridium liquoris DSM 100320.</title>
        <authorList>
            <person name="Poehlein A."/>
            <person name="Daniel R."/>
        </authorList>
    </citation>
    <scope>NUCLEOTIDE SEQUENCE [LARGE SCALE GENOMIC DNA]</scope>
    <source>
        <strain evidence="2 3">DSM 100320</strain>
    </source>
</reference>
<dbReference type="GO" id="GO:0016757">
    <property type="term" value="F:glycosyltransferase activity"/>
    <property type="evidence" value="ECO:0007669"/>
    <property type="project" value="InterPro"/>
</dbReference>
<dbReference type="PANTHER" id="PTHR45947:SF3">
    <property type="entry name" value="SULFOQUINOVOSYL TRANSFERASE SQD2"/>
    <property type="match status" value="1"/>
</dbReference>
<dbReference type="OrthoDB" id="9811239at2"/>
<dbReference type="CDD" id="cd03801">
    <property type="entry name" value="GT4_PimA-like"/>
    <property type="match status" value="1"/>
</dbReference>
<accession>A0A2T0B0E6</accession>
<comment type="caution">
    <text evidence="2">The sequence shown here is derived from an EMBL/GenBank/DDBJ whole genome shotgun (WGS) entry which is preliminary data.</text>
</comment>
<evidence type="ECO:0000313" key="3">
    <source>
        <dbReference type="Proteomes" id="UP000239706"/>
    </source>
</evidence>
<dbReference type="Proteomes" id="UP000239706">
    <property type="component" value="Unassembled WGS sequence"/>
</dbReference>
<name>A0A2T0B0E6_9CLOT</name>
<sequence>MKVLFCIRGDYYRNFAGDSMQVIKTADYLRKIGVTVDINNGYINDYSDYDIVHLFNLTTMGETYKYYKNARKYKKTIVISPLYWNLKKYLNYEKDYDGIKLWDKCKSYRYEILKGCKMIYTNSNMEGELLKREFKRHFPYTVIYSGVEVENDDVPLYNFKERYKLDNYILCVGKICKIKNQLTLAEICKDLALELVLIGNITDKEYYNSCTKLPNVTYLGFMDSYNIYNAYRFTKVHVLPSFIETPGLSSLEAAASGCNIISTEEGSAKEYFKDMAIYCNPYDKYSIGKGIKMAIKKAKDHNLKNYVLNNYSWEKSTMELYNSYKGLITVDG</sequence>
<dbReference type="Pfam" id="PF00534">
    <property type="entry name" value="Glycos_transf_1"/>
    <property type="match status" value="1"/>
</dbReference>
<protein>
    <submittedName>
        <fullName evidence="2">Glycosyl transferases group 1</fullName>
    </submittedName>
</protein>
<keyword evidence="3" id="KW-1185">Reference proteome</keyword>
<dbReference type="RefSeq" id="WP_106064772.1">
    <property type="nucleotide sequence ID" value="NZ_PVXO01000073.1"/>
</dbReference>
<dbReference type="Gene3D" id="3.40.50.2000">
    <property type="entry name" value="Glycogen Phosphorylase B"/>
    <property type="match status" value="2"/>
</dbReference>
<dbReference type="EMBL" id="PVXO01000073">
    <property type="protein sequence ID" value="PRR76829.1"/>
    <property type="molecule type" value="Genomic_DNA"/>
</dbReference>
<evidence type="ECO:0000313" key="2">
    <source>
        <dbReference type="EMBL" id="PRR76829.1"/>
    </source>
</evidence>
<evidence type="ECO:0000259" key="1">
    <source>
        <dbReference type="Pfam" id="PF00534"/>
    </source>
</evidence>
<proteinExistence type="predicted"/>
<dbReference type="InterPro" id="IPR001296">
    <property type="entry name" value="Glyco_trans_1"/>
</dbReference>
<dbReference type="SUPFAM" id="SSF53756">
    <property type="entry name" value="UDP-Glycosyltransferase/glycogen phosphorylase"/>
    <property type="match status" value="1"/>
</dbReference>
<organism evidence="2 3">
    <name type="scientific">Clostridium liquoris</name>
    <dbReference type="NCBI Taxonomy" id="1289519"/>
    <lineage>
        <taxon>Bacteria</taxon>
        <taxon>Bacillati</taxon>
        <taxon>Bacillota</taxon>
        <taxon>Clostridia</taxon>
        <taxon>Eubacteriales</taxon>
        <taxon>Clostridiaceae</taxon>
        <taxon>Clostridium</taxon>
    </lineage>
</organism>
<feature type="domain" description="Glycosyl transferase family 1" evidence="1">
    <location>
        <begin position="163"/>
        <end position="303"/>
    </location>
</feature>
<dbReference type="InterPro" id="IPR050194">
    <property type="entry name" value="Glycosyltransferase_grp1"/>
</dbReference>
<gene>
    <name evidence="2" type="ORF">CLLI_27590</name>
</gene>